<dbReference type="GO" id="GO:0005829">
    <property type="term" value="C:cytosol"/>
    <property type="evidence" value="ECO:0007669"/>
    <property type="project" value="TreeGrafter"/>
</dbReference>
<dbReference type="Gene3D" id="3.40.1740.10">
    <property type="entry name" value="VC0467-like"/>
    <property type="match status" value="1"/>
</dbReference>
<evidence type="ECO:0000256" key="2">
    <source>
        <dbReference type="HAMAP-Rule" id="MF_00758"/>
    </source>
</evidence>
<gene>
    <name evidence="3" type="ORF">POI8812_00387</name>
</gene>
<reference evidence="3 4" key="1">
    <citation type="submission" date="2018-03" db="EMBL/GenBank/DDBJ databases">
        <authorList>
            <person name="Keele B.F."/>
        </authorList>
    </citation>
    <scope>NUCLEOTIDE SEQUENCE [LARGE SCALE GENOMIC DNA]</scope>
    <source>
        <strain evidence="3 4">CeCT 8812</strain>
    </source>
</reference>
<dbReference type="InterPro" id="IPR003774">
    <property type="entry name" value="AlgH-like"/>
</dbReference>
<keyword evidence="4" id="KW-1185">Reference proteome</keyword>
<dbReference type="Pfam" id="PF02622">
    <property type="entry name" value="DUF179"/>
    <property type="match status" value="1"/>
</dbReference>
<dbReference type="EMBL" id="OMKW01000001">
    <property type="protein sequence ID" value="SPF28089.1"/>
    <property type="molecule type" value="Genomic_DNA"/>
</dbReference>
<dbReference type="SUPFAM" id="SSF143456">
    <property type="entry name" value="VC0467-like"/>
    <property type="match status" value="1"/>
</dbReference>
<proteinExistence type="inferred from homology"/>
<dbReference type="AlphaFoldDB" id="A0A2R8A773"/>
<evidence type="ECO:0000313" key="3">
    <source>
        <dbReference type="EMBL" id="SPF28089.1"/>
    </source>
</evidence>
<accession>A0A2R8A773</accession>
<dbReference type="PANTHER" id="PTHR30327:SF1">
    <property type="entry name" value="UPF0301 PROTEIN YQGE"/>
    <property type="match status" value="1"/>
</dbReference>
<evidence type="ECO:0000313" key="4">
    <source>
        <dbReference type="Proteomes" id="UP000244932"/>
    </source>
</evidence>
<name>A0A2R8A773_9RHOB</name>
<dbReference type="OrthoDB" id="9807486at2"/>
<organism evidence="3 4">
    <name type="scientific">Pontivivens insulae</name>
    <dbReference type="NCBI Taxonomy" id="1639689"/>
    <lineage>
        <taxon>Bacteria</taxon>
        <taxon>Pseudomonadati</taxon>
        <taxon>Pseudomonadota</taxon>
        <taxon>Alphaproteobacteria</taxon>
        <taxon>Rhodobacterales</taxon>
        <taxon>Paracoccaceae</taxon>
        <taxon>Pontivivens</taxon>
    </lineage>
</organism>
<dbReference type="HAMAP" id="MF_00758">
    <property type="entry name" value="UPF0301"/>
    <property type="match status" value="1"/>
</dbReference>
<evidence type="ECO:0000256" key="1">
    <source>
        <dbReference type="ARBA" id="ARBA00009600"/>
    </source>
</evidence>
<dbReference type="Proteomes" id="UP000244932">
    <property type="component" value="Unassembled WGS sequence"/>
</dbReference>
<dbReference type="PANTHER" id="PTHR30327">
    <property type="entry name" value="UNCHARACTERIZED PROTEIN YQGE"/>
    <property type="match status" value="1"/>
</dbReference>
<protein>
    <recommendedName>
        <fullName evidence="2">UPF0301 protein POI8812_00387</fullName>
    </recommendedName>
</protein>
<comment type="similarity">
    <text evidence="1 2">Belongs to the UPF0301 (AlgH) family.</text>
</comment>
<sequence length="192" mass="20621">MFETVERSPFLDGMLLIASPMMEDARFGGSVIFMCTHSDEGAMGLVINKRANGVHIRDLASQLNITRKESAPEIPVLIGGPLEHTRGFVLHSSDHLMDKSSLQVGEDFAMTGHIGLLEATIQGRGPRKSLLALGRSGWDAGQLEGELRENAWLVCDATPELVFDTPRAQVWTAALAQLGVSASNLNGAVGRA</sequence>
<dbReference type="RefSeq" id="WP_108780826.1">
    <property type="nucleotide sequence ID" value="NZ_OMKW01000001.1"/>
</dbReference>